<dbReference type="AlphaFoldDB" id="U4KUN9"/>
<dbReference type="OrthoDB" id="5324692at2759"/>
<dbReference type="eggNOG" id="ENOG502RFFW">
    <property type="taxonomic scope" value="Eukaryota"/>
</dbReference>
<protein>
    <submittedName>
        <fullName evidence="2">Uncharacterized protein</fullName>
    </submittedName>
</protein>
<accession>U4KUN9</accession>
<reference evidence="2 3" key="1">
    <citation type="journal article" date="2013" name="PLoS Genet.">
        <title>The genome and development-dependent transcriptomes of Pyronema confluens: a window into fungal evolution.</title>
        <authorList>
            <person name="Traeger S."/>
            <person name="Altegoer F."/>
            <person name="Freitag M."/>
            <person name="Gabaldon T."/>
            <person name="Kempken F."/>
            <person name="Kumar A."/>
            <person name="Marcet-Houben M."/>
            <person name="Poggeler S."/>
            <person name="Stajich J.E."/>
            <person name="Nowrousian M."/>
        </authorList>
    </citation>
    <scope>NUCLEOTIDE SEQUENCE [LARGE SCALE GENOMIC DNA]</scope>
    <source>
        <strain evidence="3">CBS 100304</strain>
        <tissue evidence="2">Vegetative mycelium</tissue>
    </source>
</reference>
<organism evidence="2 3">
    <name type="scientific">Pyronema omphalodes (strain CBS 100304)</name>
    <name type="common">Pyronema confluens</name>
    <dbReference type="NCBI Taxonomy" id="1076935"/>
    <lineage>
        <taxon>Eukaryota</taxon>
        <taxon>Fungi</taxon>
        <taxon>Dikarya</taxon>
        <taxon>Ascomycota</taxon>
        <taxon>Pezizomycotina</taxon>
        <taxon>Pezizomycetes</taxon>
        <taxon>Pezizales</taxon>
        <taxon>Pyronemataceae</taxon>
        <taxon>Pyronema</taxon>
    </lineage>
</organism>
<dbReference type="Proteomes" id="UP000018144">
    <property type="component" value="Unassembled WGS sequence"/>
</dbReference>
<name>U4KUN9_PYROM</name>
<dbReference type="EMBL" id="HF935205">
    <property type="protein sequence ID" value="CCX04466.1"/>
    <property type="molecule type" value="Genomic_DNA"/>
</dbReference>
<gene>
    <name evidence="2" type="ORF">PCON_02423</name>
</gene>
<feature type="compositionally biased region" description="Basic and acidic residues" evidence="1">
    <location>
        <begin position="68"/>
        <end position="104"/>
    </location>
</feature>
<feature type="compositionally biased region" description="Polar residues" evidence="1">
    <location>
        <begin position="125"/>
        <end position="135"/>
    </location>
</feature>
<feature type="region of interest" description="Disordered" evidence="1">
    <location>
        <begin position="1"/>
        <end position="266"/>
    </location>
</feature>
<keyword evidence="3" id="KW-1185">Reference proteome</keyword>
<dbReference type="OMA" id="ICARCYV"/>
<dbReference type="STRING" id="1076935.U4KUN9"/>
<proteinExistence type="predicted"/>
<evidence type="ECO:0000313" key="3">
    <source>
        <dbReference type="Proteomes" id="UP000018144"/>
    </source>
</evidence>
<feature type="compositionally biased region" description="Polar residues" evidence="1">
    <location>
        <begin position="230"/>
        <end position="266"/>
    </location>
</feature>
<evidence type="ECO:0000313" key="2">
    <source>
        <dbReference type="EMBL" id="CCX04466.1"/>
    </source>
</evidence>
<feature type="compositionally biased region" description="Low complexity" evidence="1">
    <location>
        <begin position="160"/>
        <end position="179"/>
    </location>
</feature>
<evidence type="ECO:0000256" key="1">
    <source>
        <dbReference type="SAM" id="MobiDB-lite"/>
    </source>
</evidence>
<sequence length="821" mass="93736">MEEIVLERERRQYTSGPTVAQAPSKVPFKDSVRRKKAPQYTPPQEEITLERERRGYSSGGYVSGSTSNRRDSDRRDSVELERERHPYHHDARHDDMHDDMHDFPPEMSRQSTPYASHRDPPPETPRQSQPYSSTPNLPPEMTRQSTPYASAPIRDPPPETSRQSQPYSSTSSAPTKKSTGYSSSAADLAYSREDMRASTSAHSSPRAPVSPSPRQPRPTQSPGYSPILENRSTQPPASSYMSTPAVSVPSPTTSQREAAFEQSLQARPKTPQSEFINLVAACPRRKLVSEGTWYAVPSIPDYHVCERCFELNIYDSPFARFFQEIHLGPGRKTFCYFNCPRVMRFVWPKTIEHNLWTIFEGYARDRIKFGPCTASDGSAKKGIWYTLRDNPASGFISCEACYEDIIKASPHHFLFKAISANVDENTVSCHIAWPFIEARILGKPENWADTYHDIDFRIHGCPPCPIDKYVPATTRRWWKPRNFSLPIHVCDCCFLDGVYPGGFYKEFEEAKPSRKDEMRCCAMSAHQLSTAWSHAMEDAKTCMTVWKEAATHALSPPCDINGSKGNTWWVFRDPDLDGFDFCERCVGIFIKPLGFGSKMEKRMYQDQEIMKCDLNPGNSYSLMLIQKLTEAAAWRSFDIIKNHLMEIAPVVHPIIHDPPARTPTPPLPPCPKDKEVHMDVWYSHNKNTNFVVCEECFHNFILDSQFGNDFHEYQASHKEFCDFGDPRMLDIWGKVLMRKGKSAIDLFFDVLGRSHQIKNLRQNFQNLTAKINSNARVMSESQLRALELQAEDIIADERELTNELAIFVEQNLPDGGSKRRR</sequence>
<feature type="compositionally biased region" description="Basic and acidic residues" evidence="1">
    <location>
        <begin position="1"/>
        <end position="12"/>
    </location>
</feature>